<dbReference type="InterPro" id="IPR043146">
    <property type="entry name" value="Penicillin_amidase_N_B-knob"/>
</dbReference>
<keyword evidence="5" id="KW-0378">Hydrolase</keyword>
<evidence type="ECO:0000259" key="9">
    <source>
        <dbReference type="SMART" id="SM01006"/>
    </source>
</evidence>
<dbReference type="Proteomes" id="UP000823521">
    <property type="component" value="Unassembled WGS sequence"/>
</dbReference>
<dbReference type="InterPro" id="IPR043147">
    <property type="entry name" value="Penicillin_amidase_A-knob"/>
</dbReference>
<dbReference type="Gene3D" id="1.10.439.10">
    <property type="entry name" value="Penicillin Amidohydrolase, domain 1"/>
    <property type="match status" value="1"/>
</dbReference>
<gene>
    <name evidence="10" type="ORF">GSF22_17080</name>
</gene>
<comment type="caution">
    <text evidence="10">The sequence shown here is derived from an EMBL/GenBank/DDBJ whole genome shotgun (WGS) entry which is preliminary data.</text>
</comment>
<feature type="region of interest" description="Disordered" evidence="8">
    <location>
        <begin position="1"/>
        <end position="21"/>
    </location>
</feature>
<comment type="similarity">
    <text evidence="3">Belongs to the peptidase S45 family.</text>
</comment>
<evidence type="ECO:0000256" key="2">
    <source>
        <dbReference type="ARBA" id="ARBA00005102"/>
    </source>
</evidence>
<dbReference type="SMART" id="SM01006">
    <property type="entry name" value="AlcB"/>
    <property type="match status" value="1"/>
</dbReference>
<comment type="function">
    <text evidence="1">Acyltransferase required for the direct transfer of medium- to long-chain fatty acyl moieties from a carrier protein (MbtL) on to the epsilon-amino group of lysine residue in the mycobactin core.</text>
</comment>
<dbReference type="SUPFAM" id="SSF55729">
    <property type="entry name" value="Acyl-CoA N-acyltransferases (Nat)"/>
    <property type="match status" value="1"/>
</dbReference>
<evidence type="ECO:0000256" key="6">
    <source>
        <dbReference type="ARBA" id="ARBA00023145"/>
    </source>
</evidence>
<comment type="pathway">
    <text evidence="2">Siderophore biosynthesis; mycobactin biosynthesis.</text>
</comment>
<name>A0ABS3VT37_MICEH</name>
<proteinExistence type="inferred from homology"/>
<evidence type="ECO:0000256" key="8">
    <source>
        <dbReference type="SAM" id="MobiDB-lite"/>
    </source>
</evidence>
<dbReference type="EMBL" id="WVUH01000140">
    <property type="protein sequence ID" value="MBO4207702.1"/>
    <property type="molecule type" value="Genomic_DNA"/>
</dbReference>
<dbReference type="InterPro" id="IPR016181">
    <property type="entry name" value="Acyl_CoA_acyltransferase"/>
</dbReference>
<dbReference type="Gene3D" id="3.40.630.30">
    <property type="match status" value="1"/>
</dbReference>
<evidence type="ECO:0000256" key="4">
    <source>
        <dbReference type="ARBA" id="ARBA00020586"/>
    </source>
</evidence>
<reference evidence="10 11" key="1">
    <citation type="submission" date="2019-12" db="EMBL/GenBank/DDBJ databases">
        <title>Whole genome sequencing of endophytic Actinobacterium Micromonospora sp. MPMI6T.</title>
        <authorList>
            <person name="Evv R."/>
            <person name="Podile A.R."/>
        </authorList>
    </citation>
    <scope>NUCLEOTIDE SEQUENCE [LARGE SCALE GENOMIC DNA]</scope>
    <source>
        <strain evidence="10 11">MPMI6</strain>
    </source>
</reference>
<evidence type="ECO:0000256" key="7">
    <source>
        <dbReference type="ARBA" id="ARBA00031122"/>
    </source>
</evidence>
<dbReference type="Pfam" id="PF01804">
    <property type="entry name" value="Penicil_amidase"/>
    <property type="match status" value="1"/>
</dbReference>
<feature type="region of interest" description="Disordered" evidence="8">
    <location>
        <begin position="885"/>
        <end position="917"/>
    </location>
</feature>
<accession>A0ABS3VT37</accession>
<feature type="compositionally biased region" description="Polar residues" evidence="8">
    <location>
        <begin position="906"/>
        <end position="917"/>
    </location>
</feature>
<evidence type="ECO:0000256" key="3">
    <source>
        <dbReference type="ARBA" id="ARBA00006586"/>
    </source>
</evidence>
<keyword evidence="6" id="KW-0865">Zymogen</keyword>
<dbReference type="Gene3D" id="2.30.120.10">
    <property type="match status" value="1"/>
</dbReference>
<dbReference type="Pfam" id="PF13523">
    <property type="entry name" value="Acetyltransf_8"/>
    <property type="match status" value="1"/>
</dbReference>
<feature type="domain" description="Acyltransferase MbtK/IucB-like conserved" evidence="9">
    <location>
        <begin position="720"/>
        <end position="768"/>
    </location>
</feature>
<evidence type="ECO:0000313" key="11">
    <source>
        <dbReference type="Proteomes" id="UP000823521"/>
    </source>
</evidence>
<dbReference type="Gene3D" id="3.60.20.10">
    <property type="entry name" value="Glutamine Phosphoribosylpyrophosphate, subunit 1, domain 1"/>
    <property type="match status" value="1"/>
</dbReference>
<keyword evidence="11" id="KW-1185">Reference proteome</keyword>
<dbReference type="InterPro" id="IPR002692">
    <property type="entry name" value="S45"/>
</dbReference>
<dbReference type="InterPro" id="IPR023343">
    <property type="entry name" value="Penicillin_amidase_dom1"/>
</dbReference>
<evidence type="ECO:0000256" key="1">
    <source>
        <dbReference type="ARBA" id="ARBA00003818"/>
    </source>
</evidence>
<dbReference type="SUPFAM" id="SSF56235">
    <property type="entry name" value="N-terminal nucleophile aminohydrolases (Ntn hydrolases)"/>
    <property type="match status" value="1"/>
</dbReference>
<dbReference type="InterPro" id="IPR019432">
    <property type="entry name" value="Acyltransferase_MbtK/IucB-like"/>
</dbReference>
<evidence type="ECO:0000256" key="5">
    <source>
        <dbReference type="ARBA" id="ARBA00022801"/>
    </source>
</evidence>
<dbReference type="InterPro" id="IPR029055">
    <property type="entry name" value="Ntn_hydrolases_N"/>
</dbReference>
<dbReference type="PANTHER" id="PTHR34218:SF4">
    <property type="entry name" value="ACYL-HOMOSERINE LACTONE ACYLASE QUIP"/>
    <property type="match status" value="1"/>
</dbReference>
<evidence type="ECO:0000313" key="10">
    <source>
        <dbReference type="EMBL" id="MBO4207702.1"/>
    </source>
</evidence>
<dbReference type="PANTHER" id="PTHR34218">
    <property type="entry name" value="PEPTIDASE S45 PENICILLIN AMIDASE"/>
    <property type="match status" value="1"/>
</dbReference>
<protein>
    <recommendedName>
        <fullName evidence="4">Lysine N-acyltransferase MbtK</fullName>
    </recommendedName>
    <alternativeName>
        <fullName evidence="7">Mycobactin synthase protein K</fullName>
    </alternativeName>
</protein>
<sequence length="917" mass="100064">MTRAGESGSTGGPDDVPATGIHRDRWGVPHLWADTVDDLARLQGRAAALDRAWQIEVERWRSEGRLAAHVGPGERGWDRFARRARLDDTARRCFDRLAPETRRWVTAYVDGVNDGLAEGAAGAPEFAAAGCAPGRWRPWSPLGVFLIQHILFATFPQKLWHAHVAATLGPDARDLFAVEGPSGSGSNAWVLPGDPATGRAPIVAGDPHRILELPGIYQQVRLACPEFDVLGFAFPGVPGLPHFGHAGDVAWAVTNAMADYQDLYREQVRRDGDRILVRDGDGWVPARHHVEHIEVRGGDPEPVEVVETPRGPVVDHDRHTGEALSLRIPSRVEERLGFDALLPLLRARTAEDVTGALRSWVEPVNSVLVADRTGTVRHLVAGLVPVRDERCRREPVPGWDPRYAWRGAYLPMTVTPVDGIAVCANDRRADVAHVGVDFAPPHRARRIRDLLDAGVPAHAVHVDTRLAAPTLRDLLARVDADALSAPAAVLRQRLTGWDGRMAADSTDAGAFAAWRAALVRRLHDHPVLRPLRAAGRYDDLFAPWTDPLARIGHALDGVVAGLHRLGGDVVPAAVAALEDVAADGPPVAWGRRHLLHPVHLGVAPTVDAAVAAMREVVALSGDTDCVLSTASVPGVSDACWRGPVARYVWDLTDRAASRWVVPFGASGRPDDPHFADQLPRWAGGDLIPVVTDWRQLTPPRDEEPMVYQETIPGFGELSLVVVDPAAHAGLLHGWVTEPRAAFWGMGSHTIDEVRGIYEFIDRLATHHAYLVLLDGQPIGLFQTYQPEADPVGERYRVQPGDVGMHLLLAPGRRPPRGLTTVVGPALARFLFRDATRTRIVVEPDVRNHHALRRLEREGFTFAAEIDMPDKRAQLAFLTRARFESDHPVPGQVPDAALPRLPDGRPRTTTGNTGQLAR</sequence>
<dbReference type="Gene3D" id="1.10.1400.10">
    <property type="match status" value="1"/>
</dbReference>
<organism evidence="10 11">
    <name type="scientific">Micromonospora echinofusca</name>
    <dbReference type="NCBI Taxonomy" id="47858"/>
    <lineage>
        <taxon>Bacteria</taxon>
        <taxon>Bacillati</taxon>
        <taxon>Actinomycetota</taxon>
        <taxon>Actinomycetes</taxon>
        <taxon>Micromonosporales</taxon>
        <taxon>Micromonosporaceae</taxon>
        <taxon>Micromonospora</taxon>
    </lineage>
</organism>